<dbReference type="SUPFAM" id="SSF52540">
    <property type="entry name" value="P-loop containing nucleoside triphosphate hydrolases"/>
    <property type="match status" value="2"/>
</dbReference>
<comment type="caution">
    <text evidence="2">The sequence shown here is derived from an EMBL/GenBank/DDBJ whole genome shotgun (WGS) entry which is preliminary data.</text>
</comment>
<evidence type="ECO:0000313" key="3">
    <source>
        <dbReference type="Proteomes" id="UP001595997"/>
    </source>
</evidence>
<name>A0ABV9A9D3_9ACTN</name>
<sequence length="699" mass="76657">MKEWAGESGRDRAVERYVQDLLVRLPRSRAELPATLLLGPRGSGKTTVLRHLADWARRVPVARLDLAALGQEGRKPIDVLAALVFQLNAPKRDFARLRFPSFGLLAIAVAARMGAADRDEAVRQMEEALIGPPGSRAEVFNQLAQYAATVLGAPTAVTAALPLLPQWQRHWVRLRMRWRLARIRRRTADSSSSVDGFLIDLNQRYGDRELAERQRAESVLFDAFLDDLRRAYGSREGDRRRTTHCLVLLDNVDSPLGNEFLKSLLDARRKADAPDPLLVLATAGSYPQALESFAFGGPRQPGVLPGSWAADEERFRPEQVVKGLVVGRLRDLARHEVELQADEVLRAARQVVPAADNGVQWLGWLVYELTRGHPAGTAQLLEALLEFGGEVAWEERVRRSLEPGAPLVGVLLDRLLPIGVSGELAGALARGAAAVDFAQAQSGRALWEEADAGAQDEFHDFCTDVLRTMHLDGADEGSDGCTETAHPLLRFLLLRRLASVSEPGTSDGPGSSGSPVDPAATGARGEGRGWTAVHGALKERAEAAGDEGTAAYHALAVGDLATAAGHLGRSYDRLPPEEWCAELCRLRRAPLAESGGQRGLTLWEWYERLVDHLNEGAVDQRLRTVTRLLAAVWLAPEPPDDPRTDRVGDPYRDPLGDPEAELYGEIKARFHTLAVHADSAQWTTVLLRKARQYGKEPWL</sequence>
<proteinExistence type="predicted"/>
<dbReference type="GO" id="GO:0005524">
    <property type="term" value="F:ATP binding"/>
    <property type="evidence" value="ECO:0007669"/>
    <property type="project" value="UniProtKB-KW"/>
</dbReference>
<dbReference type="EMBL" id="JBHSFH010000007">
    <property type="protein sequence ID" value="MFC4495546.1"/>
    <property type="molecule type" value="Genomic_DNA"/>
</dbReference>
<dbReference type="Proteomes" id="UP001595997">
    <property type="component" value="Unassembled WGS sequence"/>
</dbReference>
<protein>
    <submittedName>
        <fullName evidence="2">ATP-binding protein</fullName>
    </submittedName>
</protein>
<dbReference type="InterPro" id="IPR027417">
    <property type="entry name" value="P-loop_NTPase"/>
</dbReference>
<accession>A0ABV9A9D3</accession>
<keyword evidence="2" id="KW-0067">ATP-binding</keyword>
<gene>
    <name evidence="2" type="ORF">ACFPA8_15550</name>
</gene>
<organism evidence="2 3">
    <name type="scientific">Streptomyces ovatisporus</name>
    <dbReference type="NCBI Taxonomy" id="1128682"/>
    <lineage>
        <taxon>Bacteria</taxon>
        <taxon>Bacillati</taxon>
        <taxon>Actinomycetota</taxon>
        <taxon>Actinomycetes</taxon>
        <taxon>Kitasatosporales</taxon>
        <taxon>Streptomycetaceae</taxon>
        <taxon>Streptomyces</taxon>
    </lineage>
</organism>
<evidence type="ECO:0000256" key="1">
    <source>
        <dbReference type="SAM" id="MobiDB-lite"/>
    </source>
</evidence>
<evidence type="ECO:0000313" key="2">
    <source>
        <dbReference type="EMBL" id="MFC4495546.1"/>
    </source>
</evidence>
<keyword evidence="3" id="KW-1185">Reference proteome</keyword>
<reference evidence="3" key="1">
    <citation type="journal article" date="2019" name="Int. J. Syst. Evol. Microbiol.">
        <title>The Global Catalogue of Microorganisms (GCM) 10K type strain sequencing project: providing services to taxonomists for standard genome sequencing and annotation.</title>
        <authorList>
            <consortium name="The Broad Institute Genomics Platform"/>
            <consortium name="The Broad Institute Genome Sequencing Center for Infectious Disease"/>
            <person name="Wu L."/>
            <person name="Ma J."/>
        </authorList>
    </citation>
    <scope>NUCLEOTIDE SEQUENCE [LARGE SCALE GENOMIC DNA]</scope>
    <source>
        <strain evidence="3">CGMCC 4.7357</strain>
    </source>
</reference>
<dbReference type="RefSeq" id="WP_386448521.1">
    <property type="nucleotide sequence ID" value="NZ_JBHSFH010000007.1"/>
</dbReference>
<feature type="compositionally biased region" description="Low complexity" evidence="1">
    <location>
        <begin position="502"/>
        <end position="518"/>
    </location>
</feature>
<feature type="region of interest" description="Disordered" evidence="1">
    <location>
        <begin position="502"/>
        <end position="527"/>
    </location>
</feature>
<keyword evidence="2" id="KW-0547">Nucleotide-binding</keyword>